<dbReference type="InterPro" id="IPR028359">
    <property type="entry name" value="UDP_ManNAc/GlcNAc_DH"/>
</dbReference>
<gene>
    <name evidence="6" type="ORF">LRP29_26630</name>
</gene>
<dbReference type="SUPFAM" id="SSF52413">
    <property type="entry name" value="UDP-glucose/GDP-mannose dehydrogenase C-terminal domain"/>
    <property type="match status" value="1"/>
</dbReference>
<dbReference type="SMART" id="SM00984">
    <property type="entry name" value="UDPG_MGDP_dh_C"/>
    <property type="match status" value="1"/>
</dbReference>
<dbReference type="InterPro" id="IPR036220">
    <property type="entry name" value="UDP-Glc/GDP-Man_DH_C_sf"/>
</dbReference>
<dbReference type="GO" id="GO:0016628">
    <property type="term" value="F:oxidoreductase activity, acting on the CH-CH group of donors, NAD or NADP as acceptor"/>
    <property type="evidence" value="ECO:0007669"/>
    <property type="project" value="InterPro"/>
</dbReference>
<dbReference type="InterPro" id="IPR014026">
    <property type="entry name" value="UDP-Glc/GDP-Man_DH_dimer"/>
</dbReference>
<sequence length="424" mass="45946">MDLASRKIAIIGLGYVGLPLAVAFGVTRHVVGFDINQPRVDALKRGDDHTLEASSDEISAASRLTFTTDKADLRDCGIFIVTVPTPIDRANRPDLKPLIMASTLVGEVISPGAVVIFESTVYPGCTEEVCAPLIEKHSGLRYNEGFFLGYSPERINPGDREHRLQTIVKVTSGSTPEAAKGIDALYASIVPAGTHRTSSIAVAEAAKVIENTQRDLNIALMNELSLIFGKLGIDTSEVLEAAGTKWNFLRFTPGLVGGHCIGVDPYYLTHKAQELGYHPEVILAGRRINDGMGQHAADQTARLMMRKGIPVVGSRILVMGAAFKENCPDLRNSKVADIVAQLKEYNAGIDIWDPWVDAQECARAFGVASMKDIPDQRYDGVIVAVGHRQFRALGVDGLQALCKTPGVIYDIKGLFPRHVTDGRF</sequence>
<dbReference type="Pfam" id="PF03720">
    <property type="entry name" value="UDPG_MGDP_dh_C"/>
    <property type="match status" value="1"/>
</dbReference>
<evidence type="ECO:0000256" key="3">
    <source>
        <dbReference type="ARBA" id="ARBA00023027"/>
    </source>
</evidence>
<dbReference type="InterPro" id="IPR001732">
    <property type="entry name" value="UDP-Glc/GDP-Man_DH_N"/>
</dbReference>
<keyword evidence="3" id="KW-0520">NAD</keyword>
<dbReference type="InterPro" id="IPR008927">
    <property type="entry name" value="6-PGluconate_DH-like_C_sf"/>
</dbReference>
<dbReference type="PIRSF" id="PIRSF000124">
    <property type="entry name" value="UDPglc_GDPman_dh"/>
    <property type="match status" value="1"/>
</dbReference>
<dbReference type="EMBL" id="CP088147">
    <property type="protein sequence ID" value="UTU51013.1"/>
    <property type="molecule type" value="Genomic_DNA"/>
</dbReference>
<feature type="domain" description="UDP-glucose/GDP-mannose dehydrogenase C-terminal" evidence="5">
    <location>
        <begin position="317"/>
        <end position="417"/>
    </location>
</feature>
<name>A0AB38T9B5_9HYPH</name>
<protein>
    <submittedName>
        <fullName evidence="6">Nucleotide sugar dehydrogenase</fullName>
    </submittedName>
</protein>
<dbReference type="PANTHER" id="PTHR43491">
    <property type="entry name" value="UDP-N-ACETYL-D-MANNOSAMINE DEHYDROGENASE"/>
    <property type="match status" value="1"/>
</dbReference>
<dbReference type="Proteomes" id="UP001060070">
    <property type="component" value="Chromosome"/>
</dbReference>
<evidence type="ECO:0000256" key="1">
    <source>
        <dbReference type="ARBA" id="ARBA00006601"/>
    </source>
</evidence>
<dbReference type="GO" id="GO:0016616">
    <property type="term" value="F:oxidoreductase activity, acting on the CH-OH group of donors, NAD or NADP as acceptor"/>
    <property type="evidence" value="ECO:0007669"/>
    <property type="project" value="InterPro"/>
</dbReference>
<proteinExistence type="inferred from homology"/>
<evidence type="ECO:0000256" key="2">
    <source>
        <dbReference type="ARBA" id="ARBA00023002"/>
    </source>
</evidence>
<dbReference type="RefSeq" id="WP_024503649.1">
    <property type="nucleotide sequence ID" value="NZ_CP088147.1"/>
</dbReference>
<evidence type="ECO:0000256" key="4">
    <source>
        <dbReference type="PIRNR" id="PIRNR000124"/>
    </source>
</evidence>
<organism evidence="6 7">
    <name type="scientific">Mesorhizobium ciceri</name>
    <dbReference type="NCBI Taxonomy" id="39645"/>
    <lineage>
        <taxon>Bacteria</taxon>
        <taxon>Pseudomonadati</taxon>
        <taxon>Pseudomonadota</taxon>
        <taxon>Alphaproteobacteria</taxon>
        <taxon>Hyphomicrobiales</taxon>
        <taxon>Phyllobacteriaceae</taxon>
        <taxon>Mesorhizobium</taxon>
    </lineage>
</organism>
<keyword evidence="7" id="KW-1185">Reference proteome</keyword>
<dbReference type="InterPro" id="IPR014027">
    <property type="entry name" value="UDP-Glc/GDP-Man_DH_C"/>
</dbReference>
<dbReference type="SUPFAM" id="SSF51735">
    <property type="entry name" value="NAD(P)-binding Rossmann-fold domains"/>
    <property type="match status" value="1"/>
</dbReference>
<dbReference type="NCBIfam" id="TIGR03026">
    <property type="entry name" value="NDP-sugDHase"/>
    <property type="match status" value="1"/>
</dbReference>
<dbReference type="Pfam" id="PF00984">
    <property type="entry name" value="UDPG_MGDP_dh"/>
    <property type="match status" value="1"/>
</dbReference>
<dbReference type="SUPFAM" id="SSF48179">
    <property type="entry name" value="6-phosphogluconate dehydrogenase C-terminal domain-like"/>
    <property type="match status" value="1"/>
</dbReference>
<dbReference type="GO" id="GO:0000271">
    <property type="term" value="P:polysaccharide biosynthetic process"/>
    <property type="evidence" value="ECO:0007669"/>
    <property type="project" value="InterPro"/>
</dbReference>
<dbReference type="Pfam" id="PF03721">
    <property type="entry name" value="UDPG_MGDP_dh_N"/>
    <property type="match status" value="1"/>
</dbReference>
<comment type="similarity">
    <text evidence="1 4">Belongs to the UDP-glucose/GDP-mannose dehydrogenase family.</text>
</comment>
<accession>A0AB38T9B5</accession>
<evidence type="ECO:0000259" key="5">
    <source>
        <dbReference type="SMART" id="SM00984"/>
    </source>
</evidence>
<dbReference type="AlphaFoldDB" id="A0AB38T9B5"/>
<dbReference type="InterPro" id="IPR017476">
    <property type="entry name" value="UDP-Glc/GDP-Man"/>
</dbReference>
<dbReference type="Gene3D" id="3.40.50.720">
    <property type="entry name" value="NAD(P)-binding Rossmann-like Domain"/>
    <property type="match status" value="2"/>
</dbReference>
<dbReference type="GO" id="GO:0051287">
    <property type="term" value="F:NAD binding"/>
    <property type="evidence" value="ECO:0007669"/>
    <property type="project" value="InterPro"/>
</dbReference>
<dbReference type="PIRSF" id="PIRSF500136">
    <property type="entry name" value="UDP_ManNAc_DH"/>
    <property type="match status" value="1"/>
</dbReference>
<dbReference type="PANTHER" id="PTHR43491:SF2">
    <property type="entry name" value="UDP-N-ACETYL-D-MANNOSAMINE DEHYDROGENASE"/>
    <property type="match status" value="1"/>
</dbReference>
<dbReference type="InterPro" id="IPR036291">
    <property type="entry name" value="NAD(P)-bd_dom_sf"/>
</dbReference>
<evidence type="ECO:0000313" key="6">
    <source>
        <dbReference type="EMBL" id="UTU51013.1"/>
    </source>
</evidence>
<keyword evidence="2" id="KW-0560">Oxidoreductase</keyword>
<evidence type="ECO:0000313" key="7">
    <source>
        <dbReference type="Proteomes" id="UP001060070"/>
    </source>
</evidence>
<reference evidence="6 7" key="1">
    <citation type="journal article" date="2022" name="Microbiol. Resour. Announc.">
        <title>Complete Genome Sequence of Mesorhizobium ciceri Strain R30, a Rhizobium Used as a Commercial Inoculant for Chickpea in Argentina.</title>
        <authorList>
            <person name="Foresto E."/>
            <person name="Revale S."/>
            <person name="Primo E."/>
            <person name="Nievas F."/>
            <person name="Carezzano E."/>
            <person name="Puente M."/>
            <person name="Alzari P."/>
            <person name="Mart M."/>
            <person name="Ben-Assaya M."/>
            <person name="Mornico D."/>
            <person name="Santoro M."/>
            <person name="Mart F."/>
            <person name="Giordano W."/>
            <person name="Bogino P."/>
        </authorList>
    </citation>
    <scope>NUCLEOTIDE SEQUENCE [LARGE SCALE GENOMIC DNA]</scope>
    <source>
        <strain evidence="6 7">R30</strain>
    </source>
</reference>